<organism evidence="3 4">
    <name type="scientific">Escherichia coli O25b:H4-ST131</name>
    <dbReference type="NCBI Taxonomy" id="941322"/>
    <lineage>
        <taxon>Bacteria</taxon>
        <taxon>Pseudomonadati</taxon>
        <taxon>Pseudomonadota</taxon>
        <taxon>Gammaproteobacteria</taxon>
        <taxon>Enterobacterales</taxon>
        <taxon>Enterobacteriaceae</taxon>
        <taxon>Escherichia</taxon>
    </lineage>
</organism>
<proteinExistence type="predicted"/>
<name>A0AA36L1T8_ECOLX</name>
<accession>A0AA36L1T8</accession>
<dbReference type="Pfam" id="PF25165">
    <property type="entry name" value="DUF7828"/>
    <property type="match status" value="1"/>
</dbReference>
<dbReference type="InterPro" id="IPR057150">
    <property type="entry name" value="DUF7828"/>
</dbReference>
<reference evidence="3 4" key="1">
    <citation type="journal article" date="2014" name="PLoS ONE">
        <title>The complete genome sequence of Escherichia coli EC958: a high quality reference sequence for the globally disseminated multidrug resistant E. coli O25b:H4-ST131 clone.</title>
        <authorList>
            <person name="Forde B.M."/>
            <person name="Ben Zakour N.L."/>
            <person name="Stanton-Cook M."/>
            <person name="Phan M.D."/>
            <person name="Totsika M."/>
            <person name="Peters K.M."/>
            <person name="Chan K.G."/>
            <person name="Schembri M.A."/>
            <person name="Upton M."/>
            <person name="Beatson S.A."/>
        </authorList>
    </citation>
    <scope>NUCLEOTIDE SEQUENCE [LARGE SCALE GENOMIC DNA]</scope>
    <source>
        <strain evidence="3 4">EC958</strain>
    </source>
</reference>
<dbReference type="EMBL" id="HG941718">
    <property type="protein sequence ID" value="CDN84438.1"/>
    <property type="molecule type" value="Genomic_DNA"/>
</dbReference>
<evidence type="ECO:0000313" key="4">
    <source>
        <dbReference type="Proteomes" id="UP000032727"/>
    </source>
</evidence>
<dbReference type="Proteomes" id="UP000032727">
    <property type="component" value="Chromosome I"/>
</dbReference>
<evidence type="ECO:0008006" key="5">
    <source>
        <dbReference type="Google" id="ProtNLM"/>
    </source>
</evidence>
<evidence type="ECO:0000313" key="3">
    <source>
        <dbReference type="EMBL" id="CDN84438.1"/>
    </source>
</evidence>
<sequence>MIWQPEFTDKTLSRKPGAVQNGLKTGLGITPGEHIISADSALSRNIRHCFCLSCRGRLILQTDAQGAWFEHDLHALSEQQKAACVVLNPEKSHPYIDDMAMFLSPLPVVLEWHCVMCGQHFPGKKFCEACGTGIYSRAVCTKYVYSYQPDLFQDCGSANT</sequence>
<dbReference type="Pfam" id="PF11682">
    <property type="entry name" value="Zn_ribbon_11"/>
    <property type="match status" value="1"/>
</dbReference>
<dbReference type="RefSeq" id="WP_000638235.1">
    <property type="nucleotide sequence ID" value="NZ_HG941718.1"/>
</dbReference>
<dbReference type="KEGG" id="ecos:EC958_4087"/>
<dbReference type="AlphaFoldDB" id="A0AA36L1T8"/>
<evidence type="ECO:0000259" key="1">
    <source>
        <dbReference type="Pfam" id="PF11682"/>
    </source>
</evidence>
<evidence type="ECO:0000259" key="2">
    <source>
        <dbReference type="Pfam" id="PF25165"/>
    </source>
</evidence>
<feature type="domain" description="DUF7828" evidence="2">
    <location>
        <begin position="23"/>
        <end position="104"/>
    </location>
</feature>
<gene>
    <name evidence="3" type="ORF">EC958_4087</name>
</gene>
<dbReference type="InterPro" id="IPR021696">
    <property type="entry name" value="DUF3279"/>
</dbReference>
<feature type="domain" description="DUF3279" evidence="1">
    <location>
        <begin position="107"/>
        <end position="142"/>
    </location>
</feature>
<protein>
    <recommendedName>
        <fullName evidence="5">DNA-directed RNA polymerase, beta subunit/140 kD subunit</fullName>
    </recommendedName>
</protein>